<dbReference type="Proteomes" id="UP000483672">
    <property type="component" value="Unassembled WGS sequence"/>
</dbReference>
<evidence type="ECO:0000313" key="7">
    <source>
        <dbReference type="Proteomes" id="UP000483672"/>
    </source>
</evidence>
<evidence type="ECO:0000256" key="3">
    <source>
        <dbReference type="SAM" id="MobiDB-lite"/>
    </source>
</evidence>
<reference evidence="6 7" key="1">
    <citation type="submission" date="2019-06" db="EMBL/GenBank/DDBJ databases">
        <authorList>
            <person name="Palmer J.M."/>
        </authorList>
    </citation>
    <scope>NUCLEOTIDE SEQUENCE [LARGE SCALE GENOMIC DNA]</scope>
    <source>
        <strain evidence="6 7">TWF191</strain>
    </source>
</reference>
<dbReference type="Pfam" id="PF01408">
    <property type="entry name" value="GFO_IDH_MocA"/>
    <property type="match status" value="1"/>
</dbReference>
<dbReference type="GO" id="GO:0000166">
    <property type="term" value="F:nucleotide binding"/>
    <property type="evidence" value="ECO:0007669"/>
    <property type="project" value="InterPro"/>
</dbReference>
<comment type="similarity">
    <text evidence="1">Belongs to the Gfo/Idh/MocA family.</text>
</comment>
<dbReference type="SUPFAM" id="SSF55347">
    <property type="entry name" value="Glyceraldehyde-3-phosphate dehydrogenase-like, C-terminal domain"/>
    <property type="match status" value="1"/>
</dbReference>
<evidence type="ECO:0000259" key="5">
    <source>
        <dbReference type="Pfam" id="PF22725"/>
    </source>
</evidence>
<evidence type="ECO:0000256" key="1">
    <source>
        <dbReference type="ARBA" id="ARBA00010928"/>
    </source>
</evidence>
<feature type="domain" description="GFO/IDH/MocA-like oxidoreductase" evidence="5">
    <location>
        <begin position="1094"/>
        <end position="1219"/>
    </location>
</feature>
<dbReference type="InterPro" id="IPR036291">
    <property type="entry name" value="NAD(P)-bd_dom_sf"/>
</dbReference>
<dbReference type="SUPFAM" id="SSF51735">
    <property type="entry name" value="NAD(P)-binding Rossmann-fold domains"/>
    <property type="match status" value="1"/>
</dbReference>
<sequence length="1330" mass="148019">MDESSKLPTYKTTDQAPQPPSDFDQSPRAVLIPPRDVVSSRDDGPRTKAIKSKGNVGVLEKGQLDRPSGLGLEDEVGLTTVDSRKTYSTYPNLVPSLGSFENKMRKRARVEKRGYSKKIQETLLHWLTTERPGIERLAVERPPTRSEMGAIYSLATRPIGRIDYEACRISESEETDLISNGSEYFLDERLEKTHAQSLLIKGCGGKFWDEANLELGDRTLVDPGSAKSSRDTVAGSISISHPPSVKSEVPPLGLVPGHIKISPRIVETTESHAIDPPAHQVENAFYVPRNLRVLSGLIWGKLGPRDAIWHPSGTVFPNNRERIQGAMVSFREIREKESIKFRQLMTAIESNCPPARFQFFRPRALPLKHSHESPGIAEDDHDSAFLSERASKLKIILLLLQLLTWREAACRLGREPSISSSIFEFGGSEESTAVDSDDTTQLPSGKGNGASGSDEHTPSASLQRDGRTTLEKPRDTGKHQGMKRDNKEDDDGDKPPPTKRRKKNPEKALGGQLACPFAKGEPSLYLRCVAIGRRDLSGVKEHLRRNHFNKTTPPGLLLARSWNEIFDFCYPLWKPRPYPSPHVYTAEILFNCIRWNNPQPEAQPEDILLDYQRIDSPTGPSVNVAGLIKFAIDTEEIRNPKPILQTTSNIDPIFGSLEQDASINSQTQLDDIAISGDHALGAYTSYPGPTNQSRGPSFDILESGASVPYEHQNIEHWNETTGISTSLSAAISKMAEPHFTWPPPSEAQIQAAEFTHFLSSELGIDLSLPPEDCYNQVLSSIDSGNIFDPATGFTMPLIPPMPLSLSSTSFPHPRLKVLEAETLIPFQPLYMAFPGAPPDGGSGPESDDSNHSTIASDVPPTSPRVQPLQQNNRGTVPEKYLLLVSRRPVNVNSAEGNGYKRYEFRGFEDFRENFDEWLKSKFTDPPFDWTLMEFYNDLREARLTDVEEIYFVASMAPLNVGFVGYGFATRCFHLPYILPNPDLSVYAFLQRAEAPPEGSSVEKGKHCTVDYPQAKHYRTAEEFFADPNIDLVIVCTHHDSHFEFAEKSLLAGKHVVVEKPFTPTAAEADKLIALAKEKDKVLTVFQNRRYDSDFRTLHDLAQKGVFGQLTDVTIHYDVDLPPWVANWKGGEYKPGDGIMYGLGSHSVDQALLLIGHTPTSVTGFYRTLRPSDSDIDDTFVIILQFGGELKKLIATVTTSVVTPMEQPLKYLIRGYDGSFIKYGEDSQETQLLGGMESTDPKFGVEDPSIWGKLCTKTQVNEFQTLDSRTKRYIGSVPSMTGSYMKYYSDLARAILAGEEPFVKAHQSRDGIRVIELARQSAQEGRSIPWS</sequence>
<dbReference type="GO" id="GO:0016491">
    <property type="term" value="F:oxidoreductase activity"/>
    <property type="evidence" value="ECO:0007669"/>
    <property type="project" value="UniProtKB-KW"/>
</dbReference>
<organism evidence="6 7">
    <name type="scientific">Orbilia oligospora</name>
    <name type="common">Nematode-trapping fungus</name>
    <name type="synonym">Arthrobotrys oligospora</name>
    <dbReference type="NCBI Taxonomy" id="2813651"/>
    <lineage>
        <taxon>Eukaryota</taxon>
        <taxon>Fungi</taxon>
        <taxon>Dikarya</taxon>
        <taxon>Ascomycota</taxon>
        <taxon>Pezizomycotina</taxon>
        <taxon>Orbiliomycetes</taxon>
        <taxon>Orbiliales</taxon>
        <taxon>Orbiliaceae</taxon>
        <taxon>Orbilia</taxon>
    </lineage>
</organism>
<dbReference type="PANTHER" id="PTHR43708">
    <property type="entry name" value="CONSERVED EXPRESSED OXIDOREDUCTASE (EUROFUNG)"/>
    <property type="match status" value="1"/>
</dbReference>
<evidence type="ECO:0000259" key="4">
    <source>
        <dbReference type="Pfam" id="PF01408"/>
    </source>
</evidence>
<accession>A0A7C8UC37</accession>
<keyword evidence="2" id="KW-0560">Oxidoreductase</keyword>
<feature type="compositionally biased region" description="Polar residues" evidence="3">
    <location>
        <begin position="1"/>
        <end position="16"/>
    </location>
</feature>
<feature type="domain" description="Gfo/Idh/MocA-like oxidoreductase N-terminal" evidence="4">
    <location>
        <begin position="958"/>
        <end position="1084"/>
    </location>
</feature>
<feature type="region of interest" description="Disordered" evidence="3">
    <location>
        <begin position="1"/>
        <end position="50"/>
    </location>
</feature>
<name>A0A7C8UC37_ORBOL</name>
<proteinExistence type="inferred from homology"/>
<dbReference type="InterPro" id="IPR055170">
    <property type="entry name" value="GFO_IDH_MocA-like_dom"/>
</dbReference>
<dbReference type="PANTHER" id="PTHR43708:SF5">
    <property type="entry name" value="CONSERVED EXPRESSED OXIDOREDUCTASE (EUROFUNG)-RELATED"/>
    <property type="match status" value="1"/>
</dbReference>
<dbReference type="Gene3D" id="3.30.360.10">
    <property type="entry name" value="Dihydrodipicolinate Reductase, domain 2"/>
    <property type="match status" value="1"/>
</dbReference>
<dbReference type="InterPro" id="IPR051317">
    <property type="entry name" value="Gfo/Idh/MocA_oxidoreduct"/>
</dbReference>
<evidence type="ECO:0000256" key="2">
    <source>
        <dbReference type="ARBA" id="ARBA00023002"/>
    </source>
</evidence>
<feature type="region of interest" description="Disordered" evidence="3">
    <location>
        <begin position="428"/>
        <end position="513"/>
    </location>
</feature>
<evidence type="ECO:0000313" key="6">
    <source>
        <dbReference type="EMBL" id="KAF3208895.1"/>
    </source>
</evidence>
<comment type="caution">
    <text evidence="6">The sequence shown here is derived from an EMBL/GenBank/DDBJ whole genome shotgun (WGS) entry which is preliminary data.</text>
</comment>
<feature type="region of interest" description="Disordered" evidence="3">
    <location>
        <begin position="834"/>
        <end position="871"/>
    </location>
</feature>
<gene>
    <name evidence="6" type="ORF">TWF191_000553</name>
</gene>
<feature type="compositionally biased region" description="Basic and acidic residues" evidence="3">
    <location>
        <begin position="464"/>
        <end position="487"/>
    </location>
</feature>
<evidence type="ECO:0008006" key="8">
    <source>
        <dbReference type="Google" id="ProtNLM"/>
    </source>
</evidence>
<dbReference type="InterPro" id="IPR000683">
    <property type="entry name" value="Gfo/Idh/MocA-like_OxRdtase_N"/>
</dbReference>
<protein>
    <recommendedName>
        <fullName evidence="8">Gfo/Idh/MocA-like oxidoreductase N-terminal domain-containing protein</fullName>
    </recommendedName>
</protein>
<dbReference type="Pfam" id="PF22725">
    <property type="entry name" value="GFO_IDH_MocA_C3"/>
    <property type="match status" value="1"/>
</dbReference>
<dbReference type="EMBL" id="WIPF01000104">
    <property type="protein sequence ID" value="KAF3208895.1"/>
    <property type="molecule type" value="Genomic_DNA"/>
</dbReference>
<dbReference type="Gene3D" id="3.40.50.720">
    <property type="entry name" value="NAD(P)-binding Rossmann-like Domain"/>
    <property type="match status" value="1"/>
</dbReference>